<comment type="cofactor">
    <cofactor evidence="1">
        <name>Fe(2+)</name>
        <dbReference type="ChEBI" id="CHEBI:29033"/>
    </cofactor>
</comment>
<dbReference type="PANTHER" id="PTHR21052:SF0">
    <property type="entry name" value="ALPHA-KETOGLUTARATE-DEPENDENT DIOXYGENASE ALKB HOMOLOG 7, MITOCHONDRIAL"/>
    <property type="match status" value="1"/>
</dbReference>
<keyword evidence="4" id="KW-1185">Reference proteome</keyword>
<dbReference type="AlphaFoldDB" id="A0A9P0A2R9"/>
<dbReference type="SUPFAM" id="SSF51197">
    <property type="entry name" value="Clavaminate synthase-like"/>
    <property type="match status" value="1"/>
</dbReference>
<dbReference type="InterPro" id="IPR027450">
    <property type="entry name" value="AlkB-like"/>
</dbReference>
<reference evidence="3" key="1">
    <citation type="submission" date="2021-12" db="EMBL/GenBank/DDBJ databases">
        <authorList>
            <person name="King R."/>
        </authorList>
    </citation>
    <scope>NUCLEOTIDE SEQUENCE</scope>
</reference>
<sequence>MMLFSHCLGRQITVRSCNSIPTLSHVNKIIQNCVANIHLGMVKRLTSPSNCENTNQTPLYIDYSPELSVIDEHCSGSDVIICQNFVNENEEQNLLLEIESAIKRLRYQSDHWDDAIHGYRETEKANWNPSNAVIIERIKKFAFPPGSPTMKLVHVLDLQEDGFIKPHIDSVRFCGNTVAGLSLMTDSVMRFVSASNKSLKIDIFLARRSLYIMRNAMRYDFTHEILHNKESFFNGEQVHKSRRMSVICRNEPPPSNL</sequence>
<dbReference type="GO" id="GO:0006631">
    <property type="term" value="P:fatty acid metabolic process"/>
    <property type="evidence" value="ECO:0007669"/>
    <property type="project" value="TreeGrafter"/>
</dbReference>
<dbReference type="Gene3D" id="2.60.120.590">
    <property type="entry name" value="Alpha-ketoglutarate-dependent dioxygenase AlkB-like"/>
    <property type="match status" value="1"/>
</dbReference>
<accession>A0A9P0A2R9</accession>
<dbReference type="GO" id="GO:0005759">
    <property type="term" value="C:mitochondrial matrix"/>
    <property type="evidence" value="ECO:0007669"/>
    <property type="project" value="TreeGrafter"/>
</dbReference>
<dbReference type="InterPro" id="IPR037151">
    <property type="entry name" value="AlkB-like_sf"/>
</dbReference>
<name>A0A9P0A2R9_BEMTA</name>
<evidence type="ECO:0000259" key="2">
    <source>
        <dbReference type="Pfam" id="PF13532"/>
    </source>
</evidence>
<dbReference type="Proteomes" id="UP001152759">
    <property type="component" value="Chromosome 2"/>
</dbReference>
<dbReference type="GO" id="GO:0006974">
    <property type="term" value="P:DNA damage response"/>
    <property type="evidence" value="ECO:0007669"/>
    <property type="project" value="InterPro"/>
</dbReference>
<dbReference type="EMBL" id="OU963863">
    <property type="protein sequence ID" value="CAH0384532.1"/>
    <property type="molecule type" value="Genomic_DNA"/>
</dbReference>
<dbReference type="PANTHER" id="PTHR21052">
    <property type="entry name" value="SPERMATOGENESIS ASSOCIATED 11-RELATED"/>
    <property type="match status" value="1"/>
</dbReference>
<proteinExistence type="predicted"/>
<gene>
    <name evidence="3" type="ORF">BEMITA_LOCUS3843</name>
</gene>
<dbReference type="Pfam" id="PF13532">
    <property type="entry name" value="2OG-FeII_Oxy_2"/>
    <property type="match status" value="1"/>
</dbReference>
<protein>
    <recommendedName>
        <fullName evidence="2">Alpha-ketoglutarate-dependent dioxygenase AlkB-like domain-containing protein</fullName>
    </recommendedName>
</protein>
<evidence type="ECO:0000313" key="3">
    <source>
        <dbReference type="EMBL" id="CAH0384532.1"/>
    </source>
</evidence>
<evidence type="ECO:0000256" key="1">
    <source>
        <dbReference type="ARBA" id="ARBA00001954"/>
    </source>
</evidence>
<evidence type="ECO:0000313" key="4">
    <source>
        <dbReference type="Proteomes" id="UP001152759"/>
    </source>
</evidence>
<dbReference type="KEGG" id="btab:109032451"/>
<dbReference type="InterPro" id="IPR032870">
    <property type="entry name" value="ALKBH7-like"/>
</dbReference>
<organism evidence="3 4">
    <name type="scientific">Bemisia tabaci</name>
    <name type="common">Sweetpotato whitefly</name>
    <name type="synonym">Aleurodes tabaci</name>
    <dbReference type="NCBI Taxonomy" id="7038"/>
    <lineage>
        <taxon>Eukaryota</taxon>
        <taxon>Metazoa</taxon>
        <taxon>Ecdysozoa</taxon>
        <taxon>Arthropoda</taxon>
        <taxon>Hexapoda</taxon>
        <taxon>Insecta</taxon>
        <taxon>Pterygota</taxon>
        <taxon>Neoptera</taxon>
        <taxon>Paraneoptera</taxon>
        <taxon>Hemiptera</taxon>
        <taxon>Sternorrhyncha</taxon>
        <taxon>Aleyrodoidea</taxon>
        <taxon>Aleyrodidae</taxon>
        <taxon>Aleyrodinae</taxon>
        <taxon>Bemisia</taxon>
    </lineage>
</organism>
<feature type="domain" description="Alpha-ketoglutarate-dependent dioxygenase AlkB-like" evidence="2">
    <location>
        <begin position="112"/>
        <end position="246"/>
    </location>
</feature>